<dbReference type="InterPro" id="IPR041664">
    <property type="entry name" value="AAA_16"/>
</dbReference>
<dbReference type="PANTHER" id="PTHR43642">
    <property type="entry name" value="HYBRID SIGNAL TRANSDUCTION HISTIDINE KINASE G"/>
    <property type="match status" value="1"/>
</dbReference>
<evidence type="ECO:0000256" key="1">
    <source>
        <dbReference type="SAM" id="MobiDB-lite"/>
    </source>
</evidence>
<protein>
    <submittedName>
        <fullName evidence="3">AAA ATPase</fullName>
    </submittedName>
</protein>
<dbReference type="InterPro" id="IPR011990">
    <property type="entry name" value="TPR-like_helical_dom_sf"/>
</dbReference>
<proteinExistence type="predicted"/>
<dbReference type="InterPro" id="IPR027417">
    <property type="entry name" value="P-loop_NTPase"/>
</dbReference>
<feature type="domain" description="Orc1-like AAA ATPase" evidence="2">
    <location>
        <begin position="315"/>
        <end position="497"/>
    </location>
</feature>
<feature type="region of interest" description="Disordered" evidence="1">
    <location>
        <begin position="1336"/>
        <end position="1359"/>
    </location>
</feature>
<sequence>MRKSLSQWIRRFHNIFGGKQQQPSSNSTITELPDDYLFPALQIAASLADQICKAVEEGGQSPMPGSDWIYSIVVITDGSSPLSSGERAAGCDVSNNIRVEILPSLLFNTADSNDSGQAARTNGILYSLGIVFYELFSGVRPAELERPDESQGQTGTEELLESLDPLPFDHGGGTIDIEAFTGVGIHGGELLEFNDLQDVYHEYQDEYNEIWGNNNTDGFLQGQNPRKKESRSNDNIMYSVSVEPLKAMGVPGPLCELVANMLDIADGRLMGEDAYRDIADVRDDLQLMLDKPSIYLYDQDMGSLSTAGLQFGDTLFGREAELSTIIDAYRRSALGESESVTISGASGTGKSLLAVEAGKYVISSGGILISGKFDQLQQGKPFSALASAFNEFCDFLVRNRELVSVKQKLAQQVDCVMGRDAYYLTKIIPNLANVLGLEMSCIDHDEDHVNAQKRLQWLLCQFVQVISNSFAAPVTLFLDDLQWADSASIAAVNQLLLAGSLTSQGTHFFFLGCYREGEIDDGVIPSANIKVGCMGEETLNTMVSETLCLSPRLTRALSSIIYHKTKGNPLFVTRLLTSLSKDGLLRPSLRRRRWEWDKEKILCQKLPDDVAEFLMHTIISLPYDVKSVLRILSCFGASVDSSFVKKLEGALDRALVDGIDTAVAEGLLDKIDDHYRFSHDRIQEAAYNMMNSLDRCKFHFSYGLALAPLEAEEDDYIFTAVTQLNLAGPEAVEEKSQNAIIANLNLRAGKKAMDMSHFEVAYSYFDHGITFLRKKHWEEHYTLSLELFNLAAKCAFANGDVISLKLLSQQVMEKASSFEDTLNVTYFVTCSLACSSKLPESVEKGLGILSQLGIDLRGCGSSVEDCVQETKDLLSAHTDDELLNTRRMTDPTKIMAMKFLGKLMVGMAQTMPKSVPYVAQRIIQLSLDHGMSPVSPVGFVHLGSYTAKLGDISGGYNYVKLARSLLDKLGYRENAGEVICFGAQVMSYVEPLQATLEYHDEGYAAAISSGDVIQAAINRLFGYLSSFYAGVNLPTVRDKGDEVISFMHERKIVVFMIQTQQIQYSVFKLIGIDEEPKYVSAEEENILATNNSFKTTHYFQKFYISFMFRFYDDTKDYAEKYLACIGRSTWANLYISHSFQVFYIGLISFWAARNSREDGVQWYERGNKSKLALKKWAETSRWTFENKWYLLEAEESFCNSNFDDAKMYYEKAISSAKDHKFVHEEALACELAGYFYLEMREVNKAAEYCLLAHERYHTWGAIGKCTSLFKFFDGTLNERVASSPAIANANEVQSDLASLLPQNSHQNTEIISFPHCLEHPFLTKSAGRDARIKSKTECASDTEQRSNDAAVKDAQKGPSKEEFALRMMEQSTNYAAAWDAQIVSNERSVQDARGVSQPS</sequence>
<dbReference type="InterPro" id="IPR053159">
    <property type="entry name" value="Hybrid_Histidine_Kinase"/>
</dbReference>
<keyword evidence="4" id="KW-1185">Reference proteome</keyword>
<evidence type="ECO:0000313" key="3">
    <source>
        <dbReference type="EMBL" id="KAK1732688.1"/>
    </source>
</evidence>
<dbReference type="SUPFAM" id="SSF52540">
    <property type="entry name" value="P-loop containing nucleoside triphosphate hydrolases"/>
    <property type="match status" value="1"/>
</dbReference>
<name>A0AAD9D4G1_9STRA</name>
<reference evidence="3" key="1">
    <citation type="submission" date="2023-06" db="EMBL/GenBank/DDBJ databases">
        <title>Survivors Of The Sea: Transcriptome response of Skeletonema marinoi to long-term dormancy.</title>
        <authorList>
            <person name="Pinder M.I.M."/>
            <person name="Kourtchenko O."/>
            <person name="Robertson E.K."/>
            <person name="Larsson T."/>
            <person name="Maumus F."/>
            <person name="Osuna-Cruz C.M."/>
            <person name="Vancaester E."/>
            <person name="Stenow R."/>
            <person name="Vandepoele K."/>
            <person name="Ploug H."/>
            <person name="Bruchert V."/>
            <person name="Godhe A."/>
            <person name="Topel M."/>
        </authorList>
    </citation>
    <scope>NUCLEOTIDE SEQUENCE</scope>
    <source>
        <strain evidence="3">R05AC</strain>
    </source>
</reference>
<dbReference type="PANTHER" id="PTHR43642:SF1">
    <property type="entry name" value="HYBRID SIGNAL TRANSDUCTION HISTIDINE KINASE G"/>
    <property type="match status" value="1"/>
</dbReference>
<organism evidence="3 4">
    <name type="scientific">Skeletonema marinoi</name>
    <dbReference type="NCBI Taxonomy" id="267567"/>
    <lineage>
        <taxon>Eukaryota</taxon>
        <taxon>Sar</taxon>
        <taxon>Stramenopiles</taxon>
        <taxon>Ochrophyta</taxon>
        <taxon>Bacillariophyta</taxon>
        <taxon>Coscinodiscophyceae</taxon>
        <taxon>Thalassiosirophycidae</taxon>
        <taxon>Thalassiosirales</taxon>
        <taxon>Skeletonemataceae</taxon>
        <taxon>Skeletonema</taxon>
        <taxon>Skeletonema marinoi-dohrnii complex</taxon>
    </lineage>
</organism>
<comment type="caution">
    <text evidence="3">The sequence shown here is derived from an EMBL/GenBank/DDBJ whole genome shotgun (WGS) entry which is preliminary data.</text>
</comment>
<dbReference type="EMBL" id="JATAAI010000061">
    <property type="protein sequence ID" value="KAK1732688.1"/>
    <property type="molecule type" value="Genomic_DNA"/>
</dbReference>
<evidence type="ECO:0000313" key="4">
    <source>
        <dbReference type="Proteomes" id="UP001224775"/>
    </source>
</evidence>
<dbReference type="Pfam" id="PF13191">
    <property type="entry name" value="AAA_16"/>
    <property type="match status" value="1"/>
</dbReference>
<dbReference type="Proteomes" id="UP001224775">
    <property type="component" value="Unassembled WGS sequence"/>
</dbReference>
<evidence type="ECO:0000259" key="2">
    <source>
        <dbReference type="Pfam" id="PF13191"/>
    </source>
</evidence>
<dbReference type="SUPFAM" id="SSF48452">
    <property type="entry name" value="TPR-like"/>
    <property type="match status" value="1"/>
</dbReference>
<accession>A0AAD9D4G1</accession>
<dbReference type="Gene3D" id="3.40.50.300">
    <property type="entry name" value="P-loop containing nucleotide triphosphate hydrolases"/>
    <property type="match status" value="1"/>
</dbReference>
<gene>
    <name evidence="3" type="ORF">QTG54_016665</name>
</gene>